<name>A0A212FI77_DANPL</name>
<organism evidence="3 4">
    <name type="scientific">Danaus plexippus plexippus</name>
    <dbReference type="NCBI Taxonomy" id="278856"/>
    <lineage>
        <taxon>Eukaryota</taxon>
        <taxon>Metazoa</taxon>
        <taxon>Ecdysozoa</taxon>
        <taxon>Arthropoda</taxon>
        <taxon>Hexapoda</taxon>
        <taxon>Insecta</taxon>
        <taxon>Pterygota</taxon>
        <taxon>Neoptera</taxon>
        <taxon>Endopterygota</taxon>
        <taxon>Lepidoptera</taxon>
        <taxon>Glossata</taxon>
        <taxon>Ditrysia</taxon>
        <taxon>Papilionoidea</taxon>
        <taxon>Nymphalidae</taxon>
        <taxon>Danainae</taxon>
        <taxon>Danaini</taxon>
        <taxon>Danaina</taxon>
        <taxon>Danaus</taxon>
        <taxon>Danaus</taxon>
    </lineage>
</organism>
<dbReference type="Gene3D" id="1.10.1420.10">
    <property type="match status" value="1"/>
</dbReference>
<dbReference type="InterPro" id="IPR045076">
    <property type="entry name" value="MutS"/>
</dbReference>
<comment type="similarity">
    <text evidence="1">Belongs to the DNA mismatch repair MutS family.</text>
</comment>
<dbReference type="PANTHER" id="PTHR11361:SF20">
    <property type="entry name" value="MUTS PROTEIN HOMOLOG 5"/>
    <property type="match status" value="1"/>
</dbReference>
<proteinExistence type="inferred from homology"/>
<dbReference type="GO" id="GO:0006298">
    <property type="term" value="P:mismatch repair"/>
    <property type="evidence" value="ECO:0007669"/>
    <property type="project" value="InterPro"/>
</dbReference>
<feature type="domain" description="DNA mismatch repair protein MutS core" evidence="2">
    <location>
        <begin position="225"/>
        <end position="339"/>
    </location>
</feature>
<comment type="caution">
    <text evidence="3">The sequence shown here is derived from an EMBL/GenBank/DDBJ whole genome shotgun (WGS) entry which is preliminary data.</text>
</comment>
<dbReference type="AlphaFoldDB" id="A0A212FI77"/>
<keyword evidence="4" id="KW-1185">Reference proteome</keyword>
<dbReference type="EMBL" id="AGBW02008417">
    <property type="protein sequence ID" value="OWR53443.1"/>
    <property type="molecule type" value="Genomic_DNA"/>
</dbReference>
<dbReference type="KEGG" id="dpl:KGM_210622"/>
<dbReference type="InterPro" id="IPR036187">
    <property type="entry name" value="DNA_mismatch_repair_MutS_sf"/>
</dbReference>
<accession>A0A212FI77</accession>
<dbReference type="InterPro" id="IPR007696">
    <property type="entry name" value="DNA_mismatch_repair_MutS_core"/>
</dbReference>
<evidence type="ECO:0000259" key="2">
    <source>
        <dbReference type="Pfam" id="PF05192"/>
    </source>
</evidence>
<dbReference type="Pfam" id="PF05192">
    <property type="entry name" value="MutS_III"/>
    <property type="match status" value="1"/>
</dbReference>
<dbReference type="STRING" id="278856.A0A212FI77"/>
<gene>
    <name evidence="3" type="ORF">KGM_210622</name>
</gene>
<dbReference type="InParanoid" id="A0A212FI77"/>
<dbReference type="GO" id="GO:0005634">
    <property type="term" value="C:nucleus"/>
    <property type="evidence" value="ECO:0007669"/>
    <property type="project" value="TreeGrafter"/>
</dbReference>
<dbReference type="SUPFAM" id="SSF48334">
    <property type="entry name" value="DNA repair protein MutS, domain III"/>
    <property type="match status" value="1"/>
</dbReference>
<dbReference type="GO" id="GO:0030983">
    <property type="term" value="F:mismatched DNA binding"/>
    <property type="evidence" value="ECO:0007669"/>
    <property type="project" value="InterPro"/>
</dbReference>
<dbReference type="eggNOG" id="KOG0221">
    <property type="taxonomic scope" value="Eukaryota"/>
</dbReference>
<evidence type="ECO:0000313" key="3">
    <source>
        <dbReference type="EMBL" id="OWR53443.1"/>
    </source>
</evidence>
<sequence>MTVEKSNVTEFTSGRTEERYVIGKCHRNTEKGETAEGMQETTEETDNEECILTVCCRAGRMGAATYTVGTGELHILEEIVDRPPDHQLFQALFHQTEPVRVVVDGKAQGSFIAVLKKLVFSDDTEAKCKLDMVSAKEYNFEACKRRIFSLSLPHEPANCSDEERTLFVRTVVDFSQTQTVHALGAMLRYLDLNWSNWSMNLHSRPEYLSLKRISLQDIVSIDEDTYKGLQIFSSLSHPSGFKRGVRGTNKEGLSLFQLFSRCSSKVGHRRMRVFLRHPTTDLKILKRRQQAIAFFMRPQSDSLFRNICASLRFVKNVNGILTKIKALSAKPYQWKSLYNCHSYHSYIPSNTLHPSPLFTSLSTNINTTTTSTLLTFSLTFLSALSCHSTYPSQNLINVNFPQSPFFSSSLQVIVTFYSENDVVDKKVTPGHLLINGCHGINYQQEEKRALG</sequence>
<protein>
    <submittedName>
        <fullName evidence="3">MutS protein 5</fullName>
    </submittedName>
</protein>
<dbReference type="GO" id="GO:0140664">
    <property type="term" value="F:ATP-dependent DNA damage sensor activity"/>
    <property type="evidence" value="ECO:0007669"/>
    <property type="project" value="InterPro"/>
</dbReference>
<evidence type="ECO:0000313" key="4">
    <source>
        <dbReference type="Proteomes" id="UP000007151"/>
    </source>
</evidence>
<dbReference type="GO" id="GO:0051026">
    <property type="term" value="P:chiasma assembly"/>
    <property type="evidence" value="ECO:0007669"/>
    <property type="project" value="TreeGrafter"/>
</dbReference>
<dbReference type="GO" id="GO:0005524">
    <property type="term" value="F:ATP binding"/>
    <property type="evidence" value="ECO:0007669"/>
    <property type="project" value="InterPro"/>
</dbReference>
<evidence type="ECO:0000256" key="1">
    <source>
        <dbReference type="ARBA" id="ARBA00006271"/>
    </source>
</evidence>
<reference evidence="3 4" key="1">
    <citation type="journal article" date="2011" name="Cell">
        <title>The monarch butterfly genome yields insights into long-distance migration.</title>
        <authorList>
            <person name="Zhan S."/>
            <person name="Merlin C."/>
            <person name="Boore J.L."/>
            <person name="Reppert S.M."/>
        </authorList>
    </citation>
    <scope>NUCLEOTIDE SEQUENCE [LARGE SCALE GENOMIC DNA]</scope>
    <source>
        <strain evidence="3">F-2</strain>
    </source>
</reference>
<dbReference type="PANTHER" id="PTHR11361">
    <property type="entry name" value="DNA MISMATCH REPAIR PROTEIN MUTS FAMILY MEMBER"/>
    <property type="match status" value="1"/>
</dbReference>
<dbReference type="Proteomes" id="UP000007151">
    <property type="component" value="Unassembled WGS sequence"/>
</dbReference>